<dbReference type="SUPFAM" id="SSF51569">
    <property type="entry name" value="Aldolase"/>
    <property type="match status" value="1"/>
</dbReference>
<name>A0A9P7C1A1_9FUNG</name>
<evidence type="ECO:0000313" key="3">
    <source>
        <dbReference type="EMBL" id="KAG1531441.1"/>
    </source>
</evidence>
<dbReference type="InterPro" id="IPR000891">
    <property type="entry name" value="PYR_CT"/>
</dbReference>
<sequence>MGLNPKDIKIGIIHEDGPYGTAVAAAEFAVMAGADRIEGCLFGSGERTGNVDLVTLALNLYTQGVHPGLDFSDIDEVRRCAEYCNQLPVHPRHPPTPSGKCRTSRSTPPTSAAATTR</sequence>
<organism evidence="3 4">
    <name type="scientific">Rhizopus delemar</name>
    <dbReference type="NCBI Taxonomy" id="936053"/>
    <lineage>
        <taxon>Eukaryota</taxon>
        <taxon>Fungi</taxon>
        <taxon>Fungi incertae sedis</taxon>
        <taxon>Mucoromycota</taxon>
        <taxon>Mucoromycotina</taxon>
        <taxon>Mucoromycetes</taxon>
        <taxon>Mucorales</taxon>
        <taxon>Mucorineae</taxon>
        <taxon>Rhizopodaceae</taxon>
        <taxon>Rhizopus</taxon>
    </lineage>
</organism>
<feature type="region of interest" description="Disordered" evidence="1">
    <location>
        <begin position="87"/>
        <end position="117"/>
    </location>
</feature>
<keyword evidence="4" id="KW-1185">Reference proteome</keyword>
<dbReference type="Gene3D" id="3.20.20.70">
    <property type="entry name" value="Aldolase class I"/>
    <property type="match status" value="1"/>
</dbReference>
<evidence type="ECO:0000313" key="4">
    <source>
        <dbReference type="Proteomes" id="UP000740926"/>
    </source>
</evidence>
<dbReference type="PANTHER" id="PTHR46911">
    <property type="match status" value="1"/>
</dbReference>
<dbReference type="EMBL" id="JAANIU010010884">
    <property type="protein sequence ID" value="KAG1531441.1"/>
    <property type="molecule type" value="Genomic_DNA"/>
</dbReference>
<evidence type="ECO:0000259" key="2">
    <source>
        <dbReference type="PROSITE" id="PS50991"/>
    </source>
</evidence>
<evidence type="ECO:0000256" key="1">
    <source>
        <dbReference type="SAM" id="MobiDB-lite"/>
    </source>
</evidence>
<gene>
    <name evidence="3" type="ORF">G6F50_016694</name>
</gene>
<dbReference type="AlphaFoldDB" id="A0A9P7C1A1"/>
<feature type="domain" description="Pyruvate carboxyltransferase" evidence="2">
    <location>
        <begin position="1"/>
        <end position="75"/>
    </location>
</feature>
<feature type="compositionally biased region" description="Low complexity" evidence="1">
    <location>
        <begin position="104"/>
        <end position="117"/>
    </location>
</feature>
<dbReference type="Pfam" id="PF00682">
    <property type="entry name" value="HMGL-like"/>
    <property type="match status" value="1"/>
</dbReference>
<protein>
    <recommendedName>
        <fullName evidence="2">Pyruvate carboxyltransferase domain-containing protein</fullName>
    </recommendedName>
</protein>
<dbReference type="GO" id="GO:0003824">
    <property type="term" value="F:catalytic activity"/>
    <property type="evidence" value="ECO:0007669"/>
    <property type="project" value="InterPro"/>
</dbReference>
<proteinExistence type="predicted"/>
<comment type="caution">
    <text evidence="3">The sequence shown here is derived from an EMBL/GenBank/DDBJ whole genome shotgun (WGS) entry which is preliminary data.</text>
</comment>
<reference evidence="3 4" key="1">
    <citation type="journal article" date="2020" name="Microb. Genom.">
        <title>Genetic diversity of clinical and environmental Mucorales isolates obtained from an investigation of mucormycosis cases among solid organ transplant recipients.</title>
        <authorList>
            <person name="Nguyen M.H."/>
            <person name="Kaul D."/>
            <person name="Muto C."/>
            <person name="Cheng S.J."/>
            <person name="Richter R.A."/>
            <person name="Bruno V.M."/>
            <person name="Liu G."/>
            <person name="Beyhan S."/>
            <person name="Sundermann A.J."/>
            <person name="Mounaud S."/>
            <person name="Pasculle A.W."/>
            <person name="Nierman W.C."/>
            <person name="Driscoll E."/>
            <person name="Cumbie R."/>
            <person name="Clancy C.J."/>
            <person name="Dupont C.L."/>
        </authorList>
    </citation>
    <scope>NUCLEOTIDE SEQUENCE [LARGE SCALE GENOMIC DNA]</scope>
    <source>
        <strain evidence="3 4">GL24</strain>
    </source>
</reference>
<dbReference type="InterPro" id="IPR013785">
    <property type="entry name" value="Aldolase_TIM"/>
</dbReference>
<dbReference type="Proteomes" id="UP000740926">
    <property type="component" value="Unassembled WGS sequence"/>
</dbReference>
<dbReference type="PROSITE" id="PS50991">
    <property type="entry name" value="PYR_CT"/>
    <property type="match status" value="1"/>
</dbReference>
<accession>A0A9P7C1A1</accession>
<dbReference type="PANTHER" id="PTHR46911:SF1">
    <property type="entry name" value="2-ISOPROPYLMALATE SYNTHASE"/>
    <property type="match status" value="1"/>
</dbReference>